<dbReference type="OrthoDB" id="2014147at2759"/>
<accession>A0A2G5CF77</accession>
<name>A0A2G5CF77_AQUCA</name>
<evidence type="ECO:0000313" key="2">
    <source>
        <dbReference type="EMBL" id="PIA29946.1"/>
    </source>
</evidence>
<reference evidence="2 3" key="1">
    <citation type="submission" date="2017-09" db="EMBL/GenBank/DDBJ databases">
        <title>WGS assembly of Aquilegia coerulea Goldsmith.</title>
        <authorList>
            <person name="Hodges S."/>
            <person name="Kramer E."/>
            <person name="Nordborg M."/>
            <person name="Tomkins J."/>
            <person name="Borevitz J."/>
            <person name="Derieg N."/>
            <person name="Yan J."/>
            <person name="Mihaltcheva S."/>
            <person name="Hayes R.D."/>
            <person name="Rokhsar D."/>
        </authorList>
    </citation>
    <scope>NUCLEOTIDE SEQUENCE [LARGE SCALE GENOMIC DNA]</scope>
    <source>
        <strain evidence="3">cv. Goldsmith</strain>
    </source>
</reference>
<protein>
    <recommendedName>
        <fullName evidence="1">DUF7903 domain-containing protein</fullName>
    </recommendedName>
</protein>
<organism evidence="2 3">
    <name type="scientific">Aquilegia coerulea</name>
    <name type="common">Rocky mountain columbine</name>
    <dbReference type="NCBI Taxonomy" id="218851"/>
    <lineage>
        <taxon>Eukaryota</taxon>
        <taxon>Viridiplantae</taxon>
        <taxon>Streptophyta</taxon>
        <taxon>Embryophyta</taxon>
        <taxon>Tracheophyta</taxon>
        <taxon>Spermatophyta</taxon>
        <taxon>Magnoliopsida</taxon>
        <taxon>Ranunculales</taxon>
        <taxon>Ranunculaceae</taxon>
        <taxon>Thalictroideae</taxon>
        <taxon>Aquilegia</taxon>
    </lineage>
</organism>
<dbReference type="FunCoup" id="A0A2G5CF77">
    <property type="interactions" value="514"/>
</dbReference>
<feature type="domain" description="DUF7903" evidence="1">
    <location>
        <begin position="50"/>
        <end position="408"/>
    </location>
</feature>
<dbReference type="InParanoid" id="A0A2G5CF77"/>
<evidence type="ECO:0000313" key="3">
    <source>
        <dbReference type="Proteomes" id="UP000230069"/>
    </source>
</evidence>
<keyword evidence="3" id="KW-1185">Reference proteome</keyword>
<dbReference type="Pfam" id="PF25475">
    <property type="entry name" value="DUF7903"/>
    <property type="match status" value="1"/>
</dbReference>
<dbReference type="InterPro" id="IPR057225">
    <property type="entry name" value="DUF7903"/>
</dbReference>
<dbReference type="Proteomes" id="UP000230069">
    <property type="component" value="Unassembled WGS sequence"/>
</dbReference>
<dbReference type="PANTHER" id="PTHR35481:SF1">
    <property type="entry name" value="DNA-DIRECTED RNA POLYMERASE SUBUNIT ALPHA"/>
    <property type="match status" value="1"/>
</dbReference>
<dbReference type="AlphaFoldDB" id="A0A2G5CF77"/>
<gene>
    <name evidence="2" type="ORF">AQUCO_05800195v1</name>
</gene>
<sequence>MAKYIPPHRRHLKHTDGGSFSSLPPAAALSFSVQRKLKLNSKKVEGVSECHHIACARHWVSKWFVVSSYDNDDHDQDVQLPFSIHLRDYTCEAIEQLYQKKSKILLFNGHPEKDGKFYTLKDPWLTIVEKVHEDLFISFQSAKNEMCKDGPELKVPHFTFRFGKILFHGSPSIHLENVNKSGVVETALNPLKRTYYANVPKLFVEAILSEFVQNIGLEFEEETEYYHVKVYDKCRPRTAISCRCTVNHAVGELDLNEIELNKLRHLTADISCLDKSLDLRLMLSSKRTVISLNDDVKHSLNNLLKSAVIDSEVRGGLRWPPGKESVDDRFFVIGSCHTKDKTFKNSCIRLKIRQADQFDFRTSTAEFTDESSVRMIHLDNYLSDESSEVALAPMVDMVRETLKLIWNNLLCWEGSYT</sequence>
<dbReference type="PANTHER" id="PTHR35481">
    <property type="entry name" value="DNA-DIRECTED RNA POLYMERASE SUBUNIT ALPHA"/>
    <property type="match status" value="1"/>
</dbReference>
<proteinExistence type="predicted"/>
<evidence type="ECO:0000259" key="1">
    <source>
        <dbReference type="Pfam" id="PF25475"/>
    </source>
</evidence>
<dbReference type="EMBL" id="KZ305075">
    <property type="protein sequence ID" value="PIA29946.1"/>
    <property type="molecule type" value="Genomic_DNA"/>
</dbReference>